<organism evidence="2 3">
    <name type="scientific">Hymenobacter humi</name>
    <dbReference type="NCBI Taxonomy" id="1411620"/>
    <lineage>
        <taxon>Bacteria</taxon>
        <taxon>Pseudomonadati</taxon>
        <taxon>Bacteroidota</taxon>
        <taxon>Cytophagia</taxon>
        <taxon>Cytophagales</taxon>
        <taxon>Hymenobacteraceae</taxon>
        <taxon>Hymenobacter</taxon>
    </lineage>
</organism>
<evidence type="ECO:0000256" key="1">
    <source>
        <dbReference type="SAM" id="MobiDB-lite"/>
    </source>
</evidence>
<dbReference type="RefSeq" id="WP_380199812.1">
    <property type="nucleotide sequence ID" value="NZ_JBHTEK010000001.1"/>
</dbReference>
<name>A0ABW2U055_9BACT</name>
<evidence type="ECO:0008006" key="4">
    <source>
        <dbReference type="Google" id="ProtNLM"/>
    </source>
</evidence>
<evidence type="ECO:0000313" key="3">
    <source>
        <dbReference type="Proteomes" id="UP001596513"/>
    </source>
</evidence>
<dbReference type="Proteomes" id="UP001596513">
    <property type="component" value="Unassembled WGS sequence"/>
</dbReference>
<gene>
    <name evidence="2" type="ORF">ACFQT0_01560</name>
</gene>
<evidence type="ECO:0000313" key="2">
    <source>
        <dbReference type="EMBL" id="MFC7666259.1"/>
    </source>
</evidence>
<protein>
    <recommendedName>
        <fullName evidence="4">SH3 domain-containing protein</fullName>
    </recommendedName>
</protein>
<feature type="region of interest" description="Disordered" evidence="1">
    <location>
        <begin position="1"/>
        <end position="22"/>
    </location>
</feature>
<accession>A0ABW2U055</accession>
<comment type="caution">
    <text evidence="2">The sequence shown here is derived from an EMBL/GenBank/DDBJ whole genome shotgun (WGS) entry which is preliminary data.</text>
</comment>
<dbReference type="EMBL" id="JBHTEK010000001">
    <property type="protein sequence ID" value="MFC7666259.1"/>
    <property type="molecule type" value="Genomic_DNA"/>
</dbReference>
<proteinExistence type="predicted"/>
<sequence length="70" mass="7897">MATRFLNVRPRPRAEGPGNPKLYVGRNTMGTVVALPNRNWAQVVFMSEDVGIEGYVSQWYLAKEKTKSGR</sequence>
<keyword evidence="3" id="KW-1185">Reference proteome</keyword>
<reference evidence="3" key="1">
    <citation type="journal article" date="2019" name="Int. J. Syst. Evol. Microbiol.">
        <title>The Global Catalogue of Microorganisms (GCM) 10K type strain sequencing project: providing services to taxonomists for standard genome sequencing and annotation.</title>
        <authorList>
            <consortium name="The Broad Institute Genomics Platform"/>
            <consortium name="The Broad Institute Genome Sequencing Center for Infectious Disease"/>
            <person name="Wu L."/>
            <person name="Ma J."/>
        </authorList>
    </citation>
    <scope>NUCLEOTIDE SEQUENCE [LARGE SCALE GENOMIC DNA]</scope>
    <source>
        <strain evidence="3">JCM 19635</strain>
    </source>
</reference>